<dbReference type="InterPro" id="IPR023198">
    <property type="entry name" value="PGP-like_dom2"/>
</dbReference>
<dbReference type="Pfam" id="PF13419">
    <property type="entry name" value="HAD_2"/>
    <property type="match status" value="1"/>
</dbReference>
<organism evidence="1 2">
    <name type="scientific">Grylomicrobium aquisgranensis</name>
    <dbReference type="NCBI Taxonomy" id="2926318"/>
    <lineage>
        <taxon>Bacteria</taxon>
        <taxon>Bacillati</taxon>
        <taxon>Bacillota</taxon>
        <taxon>Erysipelotrichia</taxon>
        <taxon>Erysipelotrichales</taxon>
        <taxon>Erysipelotrichaceae</taxon>
        <taxon>Grylomicrobium</taxon>
    </lineage>
</organism>
<dbReference type="EMBL" id="JALBUR010000015">
    <property type="protein sequence ID" value="MDX8419855.1"/>
    <property type="molecule type" value="Genomic_DNA"/>
</dbReference>
<dbReference type="NCBIfam" id="TIGR01509">
    <property type="entry name" value="HAD-SF-IA-v3"/>
    <property type="match status" value="1"/>
</dbReference>
<dbReference type="RefSeq" id="WP_277008076.1">
    <property type="nucleotide sequence ID" value="NZ_JALBUR010000015.1"/>
</dbReference>
<proteinExistence type="predicted"/>
<evidence type="ECO:0000313" key="1">
    <source>
        <dbReference type="EMBL" id="MDX8419855.1"/>
    </source>
</evidence>
<dbReference type="PANTHER" id="PTHR18901">
    <property type="entry name" value="2-DEOXYGLUCOSE-6-PHOSPHATE PHOSPHATASE 2"/>
    <property type="match status" value="1"/>
</dbReference>
<dbReference type="Proteomes" id="UP001286174">
    <property type="component" value="Unassembled WGS sequence"/>
</dbReference>
<dbReference type="Gene3D" id="1.10.150.240">
    <property type="entry name" value="Putative phosphatase, domain 2"/>
    <property type="match status" value="1"/>
</dbReference>
<dbReference type="SFLD" id="SFLDS00003">
    <property type="entry name" value="Haloacid_Dehalogenase"/>
    <property type="match status" value="1"/>
</dbReference>
<dbReference type="PANTHER" id="PTHR18901:SF38">
    <property type="entry name" value="PSEUDOURIDINE-5'-PHOSPHATASE"/>
    <property type="match status" value="1"/>
</dbReference>
<dbReference type="InterPro" id="IPR036412">
    <property type="entry name" value="HAD-like_sf"/>
</dbReference>
<dbReference type="InterPro" id="IPR041492">
    <property type="entry name" value="HAD_2"/>
</dbReference>
<evidence type="ECO:0000313" key="2">
    <source>
        <dbReference type="Proteomes" id="UP001286174"/>
    </source>
</evidence>
<comment type="caution">
    <text evidence="1">The sequence shown here is derived from an EMBL/GenBank/DDBJ whole genome shotgun (WGS) entry which is preliminary data.</text>
</comment>
<dbReference type="AlphaFoldDB" id="A0AB35U2Z4"/>
<dbReference type="Gene3D" id="3.40.50.1000">
    <property type="entry name" value="HAD superfamily/HAD-like"/>
    <property type="match status" value="1"/>
</dbReference>
<dbReference type="InterPro" id="IPR023214">
    <property type="entry name" value="HAD_sf"/>
</dbReference>
<reference evidence="1 2" key="1">
    <citation type="submission" date="2022-03" db="EMBL/GenBank/DDBJ databases">
        <title>Novel taxa within the pig intestine.</title>
        <authorList>
            <person name="Wylensek D."/>
            <person name="Bishof K."/>
            <person name="Afrizal A."/>
            <person name="Clavel T."/>
        </authorList>
    </citation>
    <scope>NUCLEOTIDE SEQUENCE [LARGE SCALE GENOMIC DNA]</scope>
    <source>
        <strain evidence="1 2">CLA-KB-P133</strain>
    </source>
</reference>
<dbReference type="InterPro" id="IPR006439">
    <property type="entry name" value="HAD-SF_hydro_IA"/>
</dbReference>
<keyword evidence="2" id="KW-1185">Reference proteome</keyword>
<gene>
    <name evidence="1" type="ORF">MOZ60_07080</name>
</gene>
<sequence length="216" mass="24169">MKGAIFDMDGLMFDTERIWQDTWHQIASEHHVVLDPGFGKAVTGTSGPKREAVIREYYHVSDGHPIDEECVKRIHAYLEKTVPEKPGIHEILSWLHDHGYKIAVASSTESRQIEHNLEMTNTRQYIDAVCSGTQVAHSKPAPDVFLYAAECIHVPIAECYIFEDAFNGIRAAYNAGGVGIMVPDTQAPDEEMRQKAHAICRDLNEALALIQKESAQ</sequence>
<dbReference type="SUPFAM" id="SSF56784">
    <property type="entry name" value="HAD-like"/>
    <property type="match status" value="1"/>
</dbReference>
<dbReference type="SFLD" id="SFLDG01129">
    <property type="entry name" value="C1.5:_HAD__Beta-PGM__Phosphata"/>
    <property type="match status" value="1"/>
</dbReference>
<accession>A0AB35U2Z4</accession>
<name>A0AB35U2Z4_9FIRM</name>
<protein>
    <submittedName>
        <fullName evidence="1">HAD family phosphatase</fullName>
    </submittedName>
</protein>